<dbReference type="Pfam" id="PF00990">
    <property type="entry name" value="GGDEF"/>
    <property type="match status" value="1"/>
</dbReference>
<dbReference type="SUPFAM" id="SSF55781">
    <property type="entry name" value="GAF domain-like"/>
    <property type="match status" value="1"/>
</dbReference>
<dbReference type="OrthoDB" id="9812358at2"/>
<sequence length="485" mass="54442">MSYPITPNEDARLAVLRELELLDTPHEPVFDRVTRLVTKLLNVPIATVSLIDADRQWFKSSVGVETRETSRDVAFCAHTIMQAVPLIVEDATADERFANNPFVTVQDGIRFYVGFPLLSSQGLPLGALCAIDTKPRRLQEDEFAVMQDLAAIVTDEIHLRERLIVEKKTKQASQQALKAFHQSMENQIERRTRELNLVIESAYDAYISLDTHDVVLDWNRAAEMMFGWPRKQAQARPITQLLFPQGLPASDEQAPLIATAQCRDGSQLPVEIRIKSLRIDGQQRRSLFIHDITERQQLERLRDQEAREDVLTQLPNRRALNERLAEAMARARRLQKHLAVLFMDLDGFKAVNDQHGHTTGDALLREIAKRLKTAVRETDYVARWAGDEFVVLLEGVAPDAVQPLAQSMVEVTEKPVPMGEISLRVSTSIGAALYSPTAGETAHELLKRADVAMYEAKHSGKGQVSMARSADSAAPDALNLKDEYD</sequence>
<dbReference type="NCBIfam" id="TIGR00229">
    <property type="entry name" value="sensory_box"/>
    <property type="match status" value="1"/>
</dbReference>
<dbReference type="InterPro" id="IPR029016">
    <property type="entry name" value="GAF-like_dom_sf"/>
</dbReference>
<evidence type="ECO:0008006" key="7">
    <source>
        <dbReference type="Google" id="ProtNLM"/>
    </source>
</evidence>
<feature type="region of interest" description="Disordered" evidence="2">
    <location>
        <begin position="464"/>
        <end position="485"/>
    </location>
</feature>
<dbReference type="PROSITE" id="PS50887">
    <property type="entry name" value="GGDEF"/>
    <property type="match status" value="1"/>
</dbReference>
<dbReference type="Gene3D" id="3.30.70.270">
    <property type="match status" value="1"/>
</dbReference>
<evidence type="ECO:0000259" key="3">
    <source>
        <dbReference type="PROSITE" id="PS50112"/>
    </source>
</evidence>
<dbReference type="GO" id="GO:0003824">
    <property type="term" value="F:catalytic activity"/>
    <property type="evidence" value="ECO:0007669"/>
    <property type="project" value="UniProtKB-ARBA"/>
</dbReference>
<organism evidence="5 6">
    <name type="scientific">Halovibrio variabilis</name>
    <dbReference type="NCBI Taxonomy" id="31910"/>
    <lineage>
        <taxon>Bacteria</taxon>
        <taxon>Pseudomonadati</taxon>
        <taxon>Pseudomonadota</taxon>
        <taxon>Gammaproteobacteria</taxon>
        <taxon>Oceanospirillales</taxon>
        <taxon>Halomonadaceae</taxon>
        <taxon>Halovibrio</taxon>
    </lineage>
</organism>
<gene>
    <name evidence="5" type="ORF">HVA01_08330</name>
</gene>
<dbReference type="SUPFAM" id="SSF55785">
    <property type="entry name" value="PYP-like sensor domain (PAS domain)"/>
    <property type="match status" value="1"/>
</dbReference>
<evidence type="ECO:0000259" key="4">
    <source>
        <dbReference type="PROSITE" id="PS50887"/>
    </source>
</evidence>
<dbReference type="InterPro" id="IPR052155">
    <property type="entry name" value="Biofilm_reg_signaling"/>
</dbReference>
<dbReference type="Pfam" id="PF00989">
    <property type="entry name" value="PAS"/>
    <property type="match status" value="1"/>
</dbReference>
<dbReference type="GO" id="GO:0006355">
    <property type="term" value="P:regulation of DNA-templated transcription"/>
    <property type="evidence" value="ECO:0007669"/>
    <property type="project" value="InterPro"/>
</dbReference>
<dbReference type="Proteomes" id="UP000321303">
    <property type="component" value="Unassembled WGS sequence"/>
</dbReference>
<reference evidence="5 6" key="1">
    <citation type="submission" date="2019-07" db="EMBL/GenBank/DDBJ databases">
        <title>Whole genome shotgun sequence of Halomonas variabilis NBRC 102410.</title>
        <authorList>
            <person name="Hosoyama A."/>
            <person name="Uohara A."/>
            <person name="Ohji S."/>
            <person name="Ichikawa N."/>
        </authorList>
    </citation>
    <scope>NUCLEOTIDE SEQUENCE [LARGE SCALE GENOMIC DNA]</scope>
    <source>
        <strain evidence="5 6">NBRC 102410</strain>
    </source>
</reference>
<dbReference type="Pfam" id="PF01590">
    <property type="entry name" value="GAF"/>
    <property type="match status" value="1"/>
</dbReference>
<evidence type="ECO:0000313" key="6">
    <source>
        <dbReference type="Proteomes" id="UP000321303"/>
    </source>
</evidence>
<comment type="caution">
    <text evidence="5">The sequence shown here is derived from an EMBL/GenBank/DDBJ whole genome shotgun (WGS) entry which is preliminary data.</text>
</comment>
<dbReference type="SMART" id="SM00091">
    <property type="entry name" value="PAS"/>
    <property type="match status" value="1"/>
</dbReference>
<evidence type="ECO:0000256" key="1">
    <source>
        <dbReference type="ARBA" id="ARBA00001946"/>
    </source>
</evidence>
<dbReference type="SMART" id="SM00065">
    <property type="entry name" value="GAF"/>
    <property type="match status" value="1"/>
</dbReference>
<dbReference type="InterPro" id="IPR003018">
    <property type="entry name" value="GAF"/>
</dbReference>
<dbReference type="NCBIfam" id="TIGR00254">
    <property type="entry name" value="GGDEF"/>
    <property type="match status" value="1"/>
</dbReference>
<accession>A0A511UKR0</accession>
<dbReference type="CDD" id="cd00130">
    <property type="entry name" value="PAS"/>
    <property type="match status" value="1"/>
</dbReference>
<dbReference type="Gene3D" id="3.30.450.20">
    <property type="entry name" value="PAS domain"/>
    <property type="match status" value="1"/>
</dbReference>
<comment type="cofactor">
    <cofactor evidence="1">
        <name>Mg(2+)</name>
        <dbReference type="ChEBI" id="CHEBI:18420"/>
    </cofactor>
</comment>
<dbReference type="SMART" id="SM00267">
    <property type="entry name" value="GGDEF"/>
    <property type="match status" value="1"/>
</dbReference>
<keyword evidence="6" id="KW-1185">Reference proteome</keyword>
<protein>
    <recommendedName>
        <fullName evidence="7">Diguanylate cyclase</fullName>
    </recommendedName>
</protein>
<name>A0A511UKR0_9GAMM</name>
<evidence type="ECO:0000313" key="5">
    <source>
        <dbReference type="EMBL" id="GEN27187.1"/>
    </source>
</evidence>
<feature type="domain" description="PAS" evidence="3">
    <location>
        <begin position="191"/>
        <end position="245"/>
    </location>
</feature>
<dbReference type="PROSITE" id="PS50112">
    <property type="entry name" value="PAS"/>
    <property type="match status" value="1"/>
</dbReference>
<dbReference type="InterPro" id="IPR029787">
    <property type="entry name" value="Nucleotide_cyclase"/>
</dbReference>
<dbReference type="PANTHER" id="PTHR44757">
    <property type="entry name" value="DIGUANYLATE CYCLASE DGCP"/>
    <property type="match status" value="1"/>
</dbReference>
<proteinExistence type="predicted"/>
<dbReference type="RefSeq" id="WP_146873278.1">
    <property type="nucleotide sequence ID" value="NZ_BJXV01000003.1"/>
</dbReference>
<dbReference type="AlphaFoldDB" id="A0A511UKR0"/>
<dbReference type="InterPro" id="IPR000160">
    <property type="entry name" value="GGDEF_dom"/>
</dbReference>
<dbReference type="InterPro" id="IPR013767">
    <property type="entry name" value="PAS_fold"/>
</dbReference>
<evidence type="ECO:0000256" key="2">
    <source>
        <dbReference type="SAM" id="MobiDB-lite"/>
    </source>
</evidence>
<dbReference type="PANTHER" id="PTHR44757:SF2">
    <property type="entry name" value="BIOFILM ARCHITECTURE MAINTENANCE PROTEIN MBAA"/>
    <property type="match status" value="1"/>
</dbReference>
<dbReference type="InterPro" id="IPR000014">
    <property type="entry name" value="PAS"/>
</dbReference>
<feature type="domain" description="GGDEF" evidence="4">
    <location>
        <begin position="336"/>
        <end position="469"/>
    </location>
</feature>
<dbReference type="SUPFAM" id="SSF55073">
    <property type="entry name" value="Nucleotide cyclase"/>
    <property type="match status" value="1"/>
</dbReference>
<dbReference type="FunFam" id="3.30.70.270:FF:000001">
    <property type="entry name" value="Diguanylate cyclase domain protein"/>
    <property type="match status" value="1"/>
</dbReference>
<dbReference type="CDD" id="cd01949">
    <property type="entry name" value="GGDEF"/>
    <property type="match status" value="1"/>
</dbReference>
<dbReference type="InterPro" id="IPR043128">
    <property type="entry name" value="Rev_trsase/Diguanyl_cyclase"/>
</dbReference>
<dbReference type="Gene3D" id="3.30.450.40">
    <property type="match status" value="1"/>
</dbReference>
<dbReference type="EMBL" id="BJXV01000003">
    <property type="protein sequence ID" value="GEN27187.1"/>
    <property type="molecule type" value="Genomic_DNA"/>
</dbReference>
<dbReference type="InterPro" id="IPR035965">
    <property type="entry name" value="PAS-like_dom_sf"/>
</dbReference>